<gene>
    <name evidence="2" type="ORF">MUG09_08990</name>
</gene>
<dbReference type="InterPro" id="IPR001078">
    <property type="entry name" value="2-oxoacid_DH_actylTfrase"/>
</dbReference>
<dbReference type="InterPro" id="IPR023213">
    <property type="entry name" value="CAT-like_dom_sf"/>
</dbReference>
<organism evidence="2 3">
    <name type="scientific">Sphaerochaeta associata</name>
    <dbReference type="NCBI Taxonomy" id="1129264"/>
    <lineage>
        <taxon>Bacteria</taxon>
        <taxon>Pseudomonadati</taxon>
        <taxon>Spirochaetota</taxon>
        <taxon>Spirochaetia</taxon>
        <taxon>Spirochaetales</taxon>
        <taxon>Sphaerochaetaceae</taxon>
        <taxon>Sphaerochaeta</taxon>
    </lineage>
</organism>
<reference evidence="3" key="1">
    <citation type="journal article" date="2024" name="J Bioinform Genom">
        <title>Complete genome sequence of the type strain bacterium Sphaerochaeta associata GLS2t (VKM B-2742)t.</title>
        <authorList>
            <person name="Troshina O.Y."/>
            <person name="Tepeeva A.N."/>
            <person name="Arzamasceva V.O."/>
            <person name="Whitman W.B."/>
            <person name="Varghese N."/>
            <person name="Shapiro N."/>
            <person name="Woyke T."/>
            <person name="Kripides N.C."/>
            <person name="Vasilenko O.V."/>
        </authorList>
    </citation>
    <scope>NUCLEOTIDE SEQUENCE [LARGE SCALE GENOMIC DNA]</scope>
    <source>
        <strain evidence="3">GLS2T</strain>
    </source>
</reference>
<dbReference type="Proteomes" id="UP000829708">
    <property type="component" value="Chromosome"/>
</dbReference>
<evidence type="ECO:0000259" key="1">
    <source>
        <dbReference type="Pfam" id="PF00198"/>
    </source>
</evidence>
<dbReference type="Gene3D" id="3.30.559.10">
    <property type="entry name" value="Chloramphenicol acetyltransferase-like domain"/>
    <property type="match status" value="1"/>
</dbReference>
<feature type="domain" description="2-oxoacid dehydrogenase acyltransferase catalytic" evidence="1">
    <location>
        <begin position="2"/>
        <end position="43"/>
    </location>
</feature>
<name>A0ABY4D744_9SPIR</name>
<dbReference type="Pfam" id="PF00198">
    <property type="entry name" value="2-oxoacid_dh"/>
    <property type="match status" value="1"/>
</dbReference>
<evidence type="ECO:0000313" key="2">
    <source>
        <dbReference type="EMBL" id="UOM49690.1"/>
    </source>
</evidence>
<dbReference type="EMBL" id="CP094929">
    <property type="protein sequence ID" value="UOM49690.1"/>
    <property type="molecule type" value="Genomic_DNA"/>
</dbReference>
<protein>
    <submittedName>
        <fullName evidence="2">2-oxo acid dehydrogenase subunit E2</fullName>
    </submittedName>
</protein>
<proteinExistence type="predicted"/>
<accession>A0ABY4D744</accession>
<keyword evidence="3" id="KW-1185">Reference proteome</keyword>
<evidence type="ECO:0000313" key="3">
    <source>
        <dbReference type="Proteomes" id="UP000829708"/>
    </source>
</evidence>
<sequence length="48" mass="5563">MDNTVQIREIMHISVNFNHDLVDGAPAARFLNTFRDYVEKSPGRIMSR</sequence>
<dbReference type="SUPFAM" id="SSF52777">
    <property type="entry name" value="CoA-dependent acyltransferases"/>
    <property type="match status" value="1"/>
</dbReference>